<evidence type="ECO:0000256" key="1">
    <source>
        <dbReference type="ARBA" id="ARBA00006889"/>
    </source>
</evidence>
<dbReference type="InterPro" id="IPR012674">
    <property type="entry name" value="Calycin"/>
</dbReference>
<protein>
    <submittedName>
        <fullName evidence="4">Lipocalin family protein</fullName>
    </submittedName>
</protein>
<sequence length="172" mass="19934">MKLRTMAIFALLFGTSCKSQDLPTVPELNLERYQGTWYEIARLPNRFEKGLSCISATYTIREDGRVTVENRGVKAEGKESYIKGVAWVPNTDEPAKLKVRFFWPFAGNYWVISLDENYQYALVGEPKRKYMWILSKTKTLDTQTFDKLKLIAKQKGFDVDKLIMVNQDCNKN</sequence>
<dbReference type="Pfam" id="PF08212">
    <property type="entry name" value="Lipocalin_2"/>
    <property type="match status" value="1"/>
</dbReference>
<dbReference type="PIRSF" id="PIRSF036893">
    <property type="entry name" value="Lipocalin_ApoD"/>
    <property type="match status" value="1"/>
</dbReference>
<dbReference type="PANTHER" id="PTHR10612:SF34">
    <property type="entry name" value="APOLIPOPROTEIN D"/>
    <property type="match status" value="1"/>
</dbReference>
<dbReference type="InterPro" id="IPR002446">
    <property type="entry name" value="Lipocalin_bac"/>
</dbReference>
<dbReference type="Proteomes" id="UP000500961">
    <property type="component" value="Chromosome"/>
</dbReference>
<dbReference type="InterPro" id="IPR047202">
    <property type="entry name" value="Lipocalin_Blc-like_dom"/>
</dbReference>
<dbReference type="InterPro" id="IPR022272">
    <property type="entry name" value="Lipocalin_CS"/>
</dbReference>
<evidence type="ECO:0000313" key="4">
    <source>
        <dbReference type="EMBL" id="QKG78745.1"/>
    </source>
</evidence>
<evidence type="ECO:0000259" key="3">
    <source>
        <dbReference type="Pfam" id="PF08212"/>
    </source>
</evidence>
<dbReference type="PROSITE" id="PS51257">
    <property type="entry name" value="PROKAR_LIPOPROTEIN"/>
    <property type="match status" value="1"/>
</dbReference>
<accession>A0A7D4CPF6</accession>
<dbReference type="SUPFAM" id="SSF50814">
    <property type="entry name" value="Lipocalins"/>
    <property type="match status" value="1"/>
</dbReference>
<dbReference type="AlphaFoldDB" id="A0A7D4CPF6"/>
<feature type="domain" description="Lipocalin/cytosolic fatty-acid binding" evidence="3">
    <location>
        <begin position="28"/>
        <end position="167"/>
    </location>
</feature>
<dbReference type="InterPro" id="IPR022271">
    <property type="entry name" value="Lipocalin_ApoD"/>
</dbReference>
<reference evidence="4 5" key="1">
    <citation type="submission" date="2019-07" db="EMBL/GenBank/DDBJ databases">
        <title>Thalassofilum flectens gen. nov., sp. nov., a novel moderate thermophilic anaerobe from a shallow sea hot spring in Kunashir Island (Russia), representing a new family in the order Bacteroidales, and proposal of Thalassofilacea fam. nov.</title>
        <authorList>
            <person name="Kochetkova T.V."/>
            <person name="Podosokorskaya O.A."/>
            <person name="Novikov A."/>
            <person name="Elcheninov A.G."/>
            <person name="Toshchakov S.V."/>
            <person name="Kublanov I.V."/>
        </authorList>
    </citation>
    <scope>NUCLEOTIDE SEQUENCE [LARGE SCALE GENOMIC DNA]</scope>
    <source>
        <strain evidence="4 5">38-H</strain>
    </source>
</reference>
<dbReference type="GO" id="GO:0005737">
    <property type="term" value="C:cytoplasm"/>
    <property type="evidence" value="ECO:0007669"/>
    <property type="project" value="TreeGrafter"/>
</dbReference>
<dbReference type="EMBL" id="CP041345">
    <property type="protein sequence ID" value="QKG78745.1"/>
    <property type="molecule type" value="Genomic_DNA"/>
</dbReference>
<dbReference type="GO" id="GO:0006629">
    <property type="term" value="P:lipid metabolic process"/>
    <property type="evidence" value="ECO:0007669"/>
    <property type="project" value="TreeGrafter"/>
</dbReference>
<dbReference type="PANTHER" id="PTHR10612">
    <property type="entry name" value="APOLIPOPROTEIN D"/>
    <property type="match status" value="1"/>
</dbReference>
<dbReference type="InterPro" id="IPR000566">
    <property type="entry name" value="Lipocln_cytosolic_FA-bd_dom"/>
</dbReference>
<dbReference type="KEGG" id="ttz:FHG85_00165"/>
<proteinExistence type="inferred from homology"/>
<dbReference type="CDD" id="cd19438">
    <property type="entry name" value="lipocalin_Blc-like"/>
    <property type="match status" value="1"/>
</dbReference>
<gene>
    <name evidence="4" type="ORF">FHG85_00165</name>
</gene>
<evidence type="ECO:0000313" key="5">
    <source>
        <dbReference type="Proteomes" id="UP000500961"/>
    </source>
</evidence>
<dbReference type="GO" id="GO:0000302">
    <property type="term" value="P:response to reactive oxygen species"/>
    <property type="evidence" value="ECO:0007669"/>
    <property type="project" value="TreeGrafter"/>
</dbReference>
<name>A0A7D4CPF6_9BACT</name>
<dbReference type="PRINTS" id="PR01171">
    <property type="entry name" value="BCTLIPOCALIN"/>
</dbReference>
<evidence type="ECO:0000256" key="2">
    <source>
        <dbReference type="PIRNR" id="PIRNR036893"/>
    </source>
</evidence>
<dbReference type="Gene3D" id="2.40.128.20">
    <property type="match status" value="1"/>
</dbReference>
<organism evidence="4 5">
    <name type="scientific">Tenuifilum thalassicum</name>
    <dbReference type="NCBI Taxonomy" id="2590900"/>
    <lineage>
        <taxon>Bacteria</taxon>
        <taxon>Pseudomonadati</taxon>
        <taxon>Bacteroidota</taxon>
        <taxon>Bacteroidia</taxon>
        <taxon>Bacteroidales</taxon>
        <taxon>Tenuifilaceae</taxon>
        <taxon>Tenuifilum</taxon>
    </lineage>
</organism>
<keyword evidence="5" id="KW-1185">Reference proteome</keyword>
<comment type="similarity">
    <text evidence="1 2">Belongs to the calycin superfamily. Lipocalin family.</text>
</comment>
<dbReference type="PROSITE" id="PS00213">
    <property type="entry name" value="LIPOCALIN"/>
    <property type="match status" value="1"/>
</dbReference>